<reference evidence="2 3" key="1">
    <citation type="submission" date="2018-03" db="EMBL/GenBank/DDBJ databases">
        <title>Diverse roseophage infecting Ruegeria pomeroyi DSS-3.</title>
        <authorList>
            <person name="Zhan Y."/>
            <person name="Chen F."/>
            <person name="Wommack E."/>
            <person name="Nasko D."/>
        </authorList>
    </citation>
    <scope>NUCLEOTIDE SEQUENCE [LARGE SCALE GENOMIC DNA]</scope>
</reference>
<sequence length="307" mass="33945">MILSDLLADEVVESYQVRLPTFVNVSKKNTKAVNLNVYRNLHYHHLDTQKKNFADEVKPLLRDKPRAEKVWIHYEIFAPRNGRLDTMNVGSITDKYFSDTLVEAGKLPDDDYTHLVLSTFSFGGVVPMDGHAIATVNILNKEPENMRIILDQEDIQNALNAYVKTLQFPNAEQAEVELSIEDDEIVAEVIMGEAKPKNKGGRPRKTTTRKAPVNNTEDNDVDETAADGDEGSGSDADSGRDQSSEDTAEEGKDEAPKGSKSKNLFGDSDDEESSDSPTTTEEPEAEAPKENGGTKLKPKKSSIFDAE</sequence>
<name>A0A2Z4QGP4_9CAUD</name>
<evidence type="ECO:0000313" key="2">
    <source>
        <dbReference type="EMBL" id="AWY09408.1"/>
    </source>
</evidence>
<dbReference type="EMBL" id="MH015256">
    <property type="protein sequence ID" value="AWY09408.1"/>
    <property type="molecule type" value="Genomic_DNA"/>
</dbReference>
<proteinExistence type="predicted"/>
<feature type="compositionally biased region" description="Basic residues" evidence="1">
    <location>
        <begin position="197"/>
        <end position="208"/>
    </location>
</feature>
<protein>
    <submittedName>
        <fullName evidence="2">Uncharacterized protein</fullName>
    </submittedName>
</protein>
<gene>
    <name evidence="2" type="ORF">vBRpoPV13_51</name>
</gene>
<organism evidence="2 3">
    <name type="scientific">Ruegeria phage vB_RpoP-V13</name>
    <dbReference type="NCBI Taxonomy" id="2218612"/>
    <lineage>
        <taxon>Viruses</taxon>
        <taxon>Duplodnaviria</taxon>
        <taxon>Heunggongvirae</taxon>
        <taxon>Uroviricota</taxon>
        <taxon>Caudoviricetes</taxon>
        <taxon>Schitoviridae</taxon>
        <taxon>Rhodovirinae</taxon>
        <taxon>Pomeroyivirus</taxon>
        <taxon>Pomeroyivirus V13</taxon>
    </lineage>
</organism>
<keyword evidence="3" id="KW-1185">Reference proteome</keyword>
<feature type="compositionally biased region" description="Acidic residues" evidence="1">
    <location>
        <begin position="217"/>
        <end position="232"/>
    </location>
</feature>
<accession>A0A2Z4QGP4</accession>
<evidence type="ECO:0000256" key="1">
    <source>
        <dbReference type="SAM" id="MobiDB-lite"/>
    </source>
</evidence>
<feature type="region of interest" description="Disordered" evidence="1">
    <location>
        <begin position="191"/>
        <end position="307"/>
    </location>
</feature>
<feature type="compositionally biased region" description="Basic and acidic residues" evidence="1">
    <location>
        <begin position="237"/>
        <end position="257"/>
    </location>
</feature>
<evidence type="ECO:0000313" key="3">
    <source>
        <dbReference type="Proteomes" id="UP000250784"/>
    </source>
</evidence>
<dbReference type="Proteomes" id="UP000250784">
    <property type="component" value="Segment"/>
</dbReference>